<evidence type="ECO:0000256" key="3">
    <source>
        <dbReference type="PROSITE-ProRule" id="PRU00221"/>
    </source>
</evidence>
<name>A0A836GME5_9HYME</name>
<evidence type="ECO:0000256" key="1">
    <source>
        <dbReference type="ARBA" id="ARBA00022574"/>
    </source>
</evidence>
<dbReference type="InterPro" id="IPR058912">
    <property type="entry name" value="HTH_animal"/>
</dbReference>
<dbReference type="AlphaFoldDB" id="A0A836GME5"/>
<accession>A0A836GME5</accession>
<keyword evidence="1 3" id="KW-0853">WD repeat</keyword>
<dbReference type="Pfam" id="PF26215">
    <property type="entry name" value="HTH_animal"/>
    <property type="match status" value="1"/>
</dbReference>
<evidence type="ECO:0000313" key="6">
    <source>
        <dbReference type="Proteomes" id="UP000670152"/>
    </source>
</evidence>
<dbReference type="PROSITE" id="PS00678">
    <property type="entry name" value="WD_REPEATS_1"/>
    <property type="match status" value="1"/>
</dbReference>
<dbReference type="Pfam" id="PF00400">
    <property type="entry name" value="WD40"/>
    <property type="match status" value="2"/>
</dbReference>
<dbReference type="SUPFAM" id="SSF50978">
    <property type="entry name" value="WD40 repeat-like"/>
    <property type="match status" value="1"/>
</dbReference>
<dbReference type="Gene3D" id="2.130.10.10">
    <property type="entry name" value="YVTN repeat-like/Quinoprotein amine dehydrogenase"/>
    <property type="match status" value="1"/>
</dbReference>
<dbReference type="EMBL" id="JAANIB010000568">
    <property type="protein sequence ID" value="KAG5345358.1"/>
    <property type="molecule type" value="Genomic_DNA"/>
</dbReference>
<dbReference type="InterPro" id="IPR001680">
    <property type="entry name" value="WD40_rpt"/>
</dbReference>
<dbReference type="PANTHER" id="PTHR47822:SF2">
    <property type="entry name" value="F-BOX AND WD-40 DOMAIN PROTEIN 7"/>
    <property type="match status" value="1"/>
</dbReference>
<evidence type="ECO:0000259" key="4">
    <source>
        <dbReference type="Pfam" id="PF26215"/>
    </source>
</evidence>
<keyword evidence="2" id="KW-0677">Repeat</keyword>
<organism evidence="5 6">
    <name type="scientific">Acromyrmex heyeri</name>
    <dbReference type="NCBI Taxonomy" id="230685"/>
    <lineage>
        <taxon>Eukaryota</taxon>
        <taxon>Metazoa</taxon>
        <taxon>Ecdysozoa</taxon>
        <taxon>Arthropoda</taxon>
        <taxon>Hexapoda</taxon>
        <taxon>Insecta</taxon>
        <taxon>Pterygota</taxon>
        <taxon>Neoptera</taxon>
        <taxon>Endopterygota</taxon>
        <taxon>Hymenoptera</taxon>
        <taxon>Apocrita</taxon>
        <taxon>Aculeata</taxon>
        <taxon>Formicoidea</taxon>
        <taxon>Formicidae</taxon>
        <taxon>Myrmicinae</taxon>
        <taxon>Acromyrmex</taxon>
    </lineage>
</organism>
<dbReference type="InterPro" id="IPR019775">
    <property type="entry name" value="WD40_repeat_CS"/>
</dbReference>
<dbReference type="InterPro" id="IPR036322">
    <property type="entry name" value="WD40_repeat_dom_sf"/>
</dbReference>
<evidence type="ECO:0000313" key="5">
    <source>
        <dbReference type="EMBL" id="KAG5345358.1"/>
    </source>
</evidence>
<gene>
    <name evidence="5" type="primary">Gblp</name>
    <name evidence="5" type="ORF">G6Z77_0000883</name>
</gene>
<dbReference type="Proteomes" id="UP000670152">
    <property type="component" value="Unassembled WGS sequence"/>
</dbReference>
<feature type="non-terminal residue" evidence="5">
    <location>
        <position position="1"/>
    </location>
</feature>
<dbReference type="PANTHER" id="PTHR47822">
    <property type="entry name" value="CARBOHYDRATE BINDING DOMAIN CONTAINING PROTEIN"/>
    <property type="match status" value="1"/>
</dbReference>
<dbReference type="SMART" id="SM00320">
    <property type="entry name" value="WD40"/>
    <property type="match status" value="3"/>
</dbReference>
<feature type="non-terminal residue" evidence="5">
    <location>
        <position position="620"/>
    </location>
</feature>
<sequence>MEDKNSKELSNIIIDPPVQNSVSEIYFNKTPTPSIASIVTNERCTPLSVSMQTISDIEHRYQLVGNIEIINQMEVNQDVLCICYTENYDFLAAGLSDGNVKFYKVSSGEDTLILCDAEMMLNPSPVTAVKHRPVSRTHPITHTVIATYANGCVKCWHYPTAQCLYTIRERRQTLGLAYHPQLPKFVTVGDDAILYLYDEETKTLERVFRGSDTPDVMDGHKSRVFSACFNPKSAYELISGGWDDTIQFWDTRQAHSFRFISGVHICGDGLDINKNGKENISDSQYRHLSCSDGSLSRTYTPKVHKQNCQLELLCPSFLHNTMFKTIPKAESYIKNSFQLVDGFKDDNYKLISLDVVSLFANIPTDIVLDCINDNWNFISKKCKLSKKEFFDNIIYKQNFGTPMGSPLSSIIVDLVMQRLEKIALSVLFYFRYVADLCPAVPSINLDRAILLPDSEFYMKNLTLIINILLNNDYPLKLIFDTINKRLKNIRFTVPFILSLTEKFNQFNILTCAWQKNNPLQLWDYGSGKLITTIEPDSYSSLLYVGKYVTNMYIACGGCDVNLFRIVDLRSHSTVAMIKNLRSGVYSLDVGPLESKYTKRILPKFAFCAGTTIFEVNAQPE</sequence>
<dbReference type="InterPro" id="IPR015943">
    <property type="entry name" value="WD40/YVTN_repeat-like_dom_sf"/>
</dbReference>
<evidence type="ECO:0000256" key="2">
    <source>
        <dbReference type="ARBA" id="ARBA00022737"/>
    </source>
</evidence>
<dbReference type="OrthoDB" id="10251741at2759"/>
<dbReference type="PROSITE" id="PS50294">
    <property type="entry name" value="WD_REPEATS_REGION"/>
    <property type="match status" value="1"/>
</dbReference>
<proteinExistence type="predicted"/>
<feature type="repeat" description="WD" evidence="3">
    <location>
        <begin position="217"/>
        <end position="259"/>
    </location>
</feature>
<feature type="domain" description="Helix-turn-helix" evidence="4">
    <location>
        <begin position="445"/>
        <end position="483"/>
    </location>
</feature>
<dbReference type="PROSITE" id="PS50082">
    <property type="entry name" value="WD_REPEATS_2"/>
    <property type="match status" value="1"/>
</dbReference>
<reference evidence="5 6" key="1">
    <citation type="submission" date="2020-02" db="EMBL/GenBank/DDBJ databases">
        <title>Relaxed selection underlies rapid genomic changes in the transitions from sociality to social parasitism in ants.</title>
        <authorList>
            <person name="Bi X."/>
        </authorList>
    </citation>
    <scope>NUCLEOTIDE SEQUENCE [LARGE SCALE GENOMIC DNA]</scope>
    <source>
        <strain evidence="5">BGI-DK2014b</strain>
        <tissue evidence="5">Whole body</tissue>
    </source>
</reference>
<comment type="caution">
    <text evidence="5">The sequence shown here is derived from an EMBL/GenBank/DDBJ whole genome shotgun (WGS) entry which is preliminary data.</text>
</comment>
<protein>
    <submittedName>
        <fullName evidence="5">GBLP protein</fullName>
    </submittedName>
</protein>
<keyword evidence="6" id="KW-1185">Reference proteome</keyword>